<dbReference type="STRING" id="1121001.SAMN02745857_04116"/>
<dbReference type="AlphaFoldDB" id="A0A1W1Y0W6"/>
<gene>
    <name evidence="2" type="ORF">SAMN02745857_04116</name>
</gene>
<dbReference type="EMBL" id="FWXD01000044">
    <property type="protein sequence ID" value="SMC29775.1"/>
    <property type="molecule type" value="Genomic_DNA"/>
</dbReference>
<dbReference type="OrthoDB" id="49105at2"/>
<evidence type="ECO:0000313" key="2">
    <source>
        <dbReference type="EMBL" id="SMC29775.1"/>
    </source>
</evidence>
<feature type="region of interest" description="Disordered" evidence="1">
    <location>
        <begin position="14"/>
        <end position="69"/>
    </location>
</feature>
<dbReference type="RefSeq" id="WP_139799030.1">
    <property type="nucleotide sequence ID" value="NZ_FWXD01000044.1"/>
</dbReference>
<protein>
    <recommendedName>
        <fullName evidence="4">DUF5610 domain-containing protein</fullName>
    </recommendedName>
</protein>
<proteinExistence type="predicted"/>
<organism evidence="2 3">
    <name type="scientific">Andreprevotia lacus DSM 23236</name>
    <dbReference type="NCBI Taxonomy" id="1121001"/>
    <lineage>
        <taxon>Bacteria</taxon>
        <taxon>Pseudomonadati</taxon>
        <taxon>Pseudomonadota</taxon>
        <taxon>Betaproteobacteria</taxon>
        <taxon>Neisseriales</taxon>
        <taxon>Chitinibacteraceae</taxon>
        <taxon>Andreprevotia</taxon>
    </lineage>
</organism>
<reference evidence="2 3" key="1">
    <citation type="submission" date="2017-04" db="EMBL/GenBank/DDBJ databases">
        <authorList>
            <person name="Afonso C.L."/>
            <person name="Miller P.J."/>
            <person name="Scott M.A."/>
            <person name="Spackman E."/>
            <person name="Goraichik I."/>
            <person name="Dimitrov K.M."/>
            <person name="Suarez D.L."/>
            <person name="Swayne D.E."/>
        </authorList>
    </citation>
    <scope>NUCLEOTIDE SEQUENCE [LARGE SCALE GENOMIC DNA]</scope>
    <source>
        <strain evidence="2 3">DSM 23236</strain>
    </source>
</reference>
<evidence type="ECO:0000256" key="1">
    <source>
        <dbReference type="SAM" id="MobiDB-lite"/>
    </source>
</evidence>
<accession>A0A1W1Y0W6</accession>
<name>A0A1W1Y0W6_9NEIS</name>
<feature type="compositionally biased region" description="Low complexity" evidence="1">
    <location>
        <begin position="14"/>
        <end position="30"/>
    </location>
</feature>
<sequence length="223" mass="23385">MAISSIGITQTTVTTQTVSLRTSTNSSSDSNAPQDSVSLGDNPDSADLTYTDPRKTTNSGKPVDLAGMMDESNRKVQAFTDMLNGMLQQQGLTWSKVVSGEQHLSADPATIEAAKQAVSDDGEFGVTNTAERILSFAKAAIGDDPSKLATIRAAVEKGFKDATDFFGGKLPDISEQTHAAITAEFDRWEKEGIPSGDKVTLSKPATSDSTTQATTDQSGSVAG</sequence>
<feature type="region of interest" description="Disordered" evidence="1">
    <location>
        <begin position="185"/>
        <end position="223"/>
    </location>
</feature>
<feature type="compositionally biased region" description="Low complexity" evidence="1">
    <location>
        <begin position="205"/>
        <end position="223"/>
    </location>
</feature>
<evidence type="ECO:0008006" key="4">
    <source>
        <dbReference type="Google" id="ProtNLM"/>
    </source>
</evidence>
<keyword evidence="3" id="KW-1185">Reference proteome</keyword>
<evidence type="ECO:0000313" key="3">
    <source>
        <dbReference type="Proteomes" id="UP000192761"/>
    </source>
</evidence>
<dbReference type="Proteomes" id="UP000192761">
    <property type="component" value="Unassembled WGS sequence"/>
</dbReference>